<dbReference type="PANTHER" id="PTHR11474">
    <property type="entry name" value="TYROSINASE FAMILY MEMBER"/>
    <property type="match status" value="1"/>
</dbReference>
<dbReference type="GO" id="GO:0016491">
    <property type="term" value="F:oxidoreductase activity"/>
    <property type="evidence" value="ECO:0007669"/>
    <property type="project" value="InterPro"/>
</dbReference>
<proteinExistence type="predicted"/>
<dbReference type="AlphaFoldDB" id="A0A914C9F2"/>
<evidence type="ECO:0000259" key="4">
    <source>
        <dbReference type="PROSITE" id="PS00498"/>
    </source>
</evidence>
<reference evidence="6" key="1">
    <citation type="submission" date="2022-11" db="UniProtKB">
        <authorList>
            <consortium name="WormBaseParasite"/>
        </authorList>
    </citation>
    <scope>IDENTIFICATION</scope>
</reference>
<dbReference type="PROSITE" id="PS00497">
    <property type="entry name" value="TYROSINASE_1"/>
    <property type="match status" value="1"/>
</dbReference>
<dbReference type="InterPro" id="IPR050316">
    <property type="entry name" value="Tyrosinase/Hemocyanin"/>
</dbReference>
<dbReference type="PRINTS" id="PR00092">
    <property type="entry name" value="TYROSINASE"/>
</dbReference>
<sequence length="464" mass="51863">MPEAHGIWLILTTLLGFIPLETFGQVNCDLAPFPAARIVCEQLLRWDIFTRAEPRVSAIPQLPPLIPGQPTPFIGAELAAMPMNPYQCMDLGCLCGFMGGIYFIARAFPYTGEGNGQTGSNACTLPNGRPLFKARRREYRTLSDDERQRYHAAVLALKRNGEYDNIARIHSQFASGGAHSGPSFLPWHREFTKRFEIAIRMIDPTLSVPYWDSTLDRALPSPTDSIMFSDAFMGMNDAAGNVVTGPFAGWRTLSGRPNILRRIGAQGMLFSEQNINYVANANNINQVLAFTAPRQGCPVQIDWNALEYSHGNVHIWVGGDMMAQSTSANDPIFFLFHSFVDFIWEMFRQNRQDRFSRESDYPMDHPQCSSYFHFGSASMSPFEPWRNIDGLSNKYTDNLYEYDPRPQCPFCGGSQYLFCDRSHGAPRCASKIRIGGNCQGFISGEYACYNGYCVGGRCVGGPVS</sequence>
<dbReference type="GO" id="GO:0046872">
    <property type="term" value="F:metal ion binding"/>
    <property type="evidence" value="ECO:0007669"/>
    <property type="project" value="UniProtKB-KW"/>
</dbReference>
<feature type="domain" description="Tyrosinase copper-binding" evidence="4">
    <location>
        <begin position="330"/>
        <end position="341"/>
    </location>
</feature>
<dbReference type="Pfam" id="PF00264">
    <property type="entry name" value="Tyrosinase"/>
    <property type="match status" value="1"/>
</dbReference>
<evidence type="ECO:0000256" key="1">
    <source>
        <dbReference type="ARBA" id="ARBA00022723"/>
    </source>
</evidence>
<feature type="chain" id="PRO_5037942554" evidence="2">
    <location>
        <begin position="25"/>
        <end position="464"/>
    </location>
</feature>
<feature type="signal peptide" evidence="2">
    <location>
        <begin position="1"/>
        <end position="24"/>
    </location>
</feature>
<dbReference type="SUPFAM" id="SSF48056">
    <property type="entry name" value="Di-copper centre-containing domain"/>
    <property type="match status" value="1"/>
</dbReference>
<dbReference type="PROSITE" id="PS00498">
    <property type="entry name" value="TYROSINASE_2"/>
    <property type="match status" value="1"/>
</dbReference>
<organism evidence="5 6">
    <name type="scientific">Acrobeloides nanus</name>
    <dbReference type="NCBI Taxonomy" id="290746"/>
    <lineage>
        <taxon>Eukaryota</taxon>
        <taxon>Metazoa</taxon>
        <taxon>Ecdysozoa</taxon>
        <taxon>Nematoda</taxon>
        <taxon>Chromadorea</taxon>
        <taxon>Rhabditida</taxon>
        <taxon>Tylenchina</taxon>
        <taxon>Cephalobomorpha</taxon>
        <taxon>Cephaloboidea</taxon>
        <taxon>Cephalobidae</taxon>
        <taxon>Acrobeloides</taxon>
    </lineage>
</organism>
<accession>A0A914C9F2</accession>
<dbReference type="WBParaSite" id="ACRNAN_Path_652.g2446.t1">
    <property type="protein sequence ID" value="ACRNAN_Path_652.g2446.t1"/>
    <property type="gene ID" value="ACRNAN_Path_652.g2446"/>
</dbReference>
<keyword evidence="5" id="KW-1185">Reference proteome</keyword>
<dbReference type="Gene3D" id="1.10.1280.10">
    <property type="entry name" value="Di-copper center containing domain from catechol oxidase"/>
    <property type="match status" value="1"/>
</dbReference>
<dbReference type="InterPro" id="IPR008922">
    <property type="entry name" value="Di-copper_centre_dom_sf"/>
</dbReference>
<feature type="domain" description="Tyrosinase copper-binding" evidence="3">
    <location>
        <begin position="179"/>
        <end position="196"/>
    </location>
</feature>
<dbReference type="PANTHER" id="PTHR11474:SF21">
    <property type="entry name" value="SHKT DOMAIN-CONTAINING PROTEIN"/>
    <property type="match status" value="1"/>
</dbReference>
<evidence type="ECO:0000313" key="5">
    <source>
        <dbReference type="Proteomes" id="UP000887540"/>
    </source>
</evidence>
<keyword evidence="1" id="KW-0479">Metal-binding</keyword>
<keyword evidence="2" id="KW-0732">Signal</keyword>
<dbReference type="Proteomes" id="UP000887540">
    <property type="component" value="Unplaced"/>
</dbReference>
<evidence type="ECO:0000259" key="3">
    <source>
        <dbReference type="PROSITE" id="PS00497"/>
    </source>
</evidence>
<evidence type="ECO:0000256" key="2">
    <source>
        <dbReference type="SAM" id="SignalP"/>
    </source>
</evidence>
<name>A0A914C9F2_9BILA</name>
<dbReference type="InterPro" id="IPR002227">
    <property type="entry name" value="Tyrosinase_Cu-bd"/>
</dbReference>
<evidence type="ECO:0000313" key="6">
    <source>
        <dbReference type="WBParaSite" id="ACRNAN_Path_652.g2446.t1"/>
    </source>
</evidence>
<protein>
    <submittedName>
        <fullName evidence="6">Tyrosinase copper-binding domain-containing protein</fullName>
    </submittedName>
</protein>